<gene>
    <name evidence="5" type="ORF">G3N56_14615</name>
</gene>
<feature type="region of interest" description="Disordered" evidence="2">
    <location>
        <begin position="49"/>
        <end position="74"/>
    </location>
</feature>
<accession>A0A7K3NP51</accession>
<dbReference type="CDD" id="cd00254">
    <property type="entry name" value="LT-like"/>
    <property type="match status" value="1"/>
</dbReference>
<evidence type="ECO:0000256" key="3">
    <source>
        <dbReference type="SAM" id="SignalP"/>
    </source>
</evidence>
<protein>
    <submittedName>
        <fullName evidence="5">Lytic transglycosylase domain-containing protein</fullName>
    </submittedName>
</protein>
<keyword evidence="6" id="KW-1185">Reference proteome</keyword>
<evidence type="ECO:0000256" key="2">
    <source>
        <dbReference type="SAM" id="MobiDB-lite"/>
    </source>
</evidence>
<comment type="similarity">
    <text evidence="1">Belongs to the transglycosylase Slt family.</text>
</comment>
<keyword evidence="3" id="KW-0732">Signal</keyword>
<evidence type="ECO:0000259" key="4">
    <source>
        <dbReference type="Pfam" id="PF01464"/>
    </source>
</evidence>
<feature type="compositionally biased region" description="Polar residues" evidence="2">
    <location>
        <begin position="64"/>
        <end position="74"/>
    </location>
</feature>
<evidence type="ECO:0000313" key="5">
    <source>
        <dbReference type="EMBL" id="NDY57966.1"/>
    </source>
</evidence>
<dbReference type="Proteomes" id="UP000469724">
    <property type="component" value="Unassembled WGS sequence"/>
</dbReference>
<dbReference type="InterPro" id="IPR008258">
    <property type="entry name" value="Transglycosylase_SLT_dom_1"/>
</dbReference>
<dbReference type="PANTHER" id="PTHR37423">
    <property type="entry name" value="SOLUBLE LYTIC MUREIN TRANSGLYCOSYLASE-RELATED"/>
    <property type="match status" value="1"/>
</dbReference>
<name>A0A7K3NP51_9BACT</name>
<dbReference type="PANTHER" id="PTHR37423:SF2">
    <property type="entry name" value="MEMBRANE-BOUND LYTIC MUREIN TRANSGLYCOSYLASE C"/>
    <property type="match status" value="1"/>
</dbReference>
<evidence type="ECO:0000256" key="1">
    <source>
        <dbReference type="ARBA" id="ARBA00007734"/>
    </source>
</evidence>
<dbReference type="Gene3D" id="1.10.530.10">
    <property type="match status" value="1"/>
</dbReference>
<dbReference type="EMBL" id="JAAGRQ010000071">
    <property type="protein sequence ID" value="NDY57966.1"/>
    <property type="molecule type" value="Genomic_DNA"/>
</dbReference>
<feature type="chain" id="PRO_5029830770" evidence="3">
    <location>
        <begin position="24"/>
        <end position="229"/>
    </location>
</feature>
<dbReference type="InterPro" id="IPR023346">
    <property type="entry name" value="Lysozyme-like_dom_sf"/>
</dbReference>
<feature type="signal peptide" evidence="3">
    <location>
        <begin position="1"/>
        <end position="23"/>
    </location>
</feature>
<dbReference type="Pfam" id="PF01464">
    <property type="entry name" value="SLT"/>
    <property type="match status" value="1"/>
</dbReference>
<comment type="caution">
    <text evidence="5">The sequence shown here is derived from an EMBL/GenBank/DDBJ whole genome shotgun (WGS) entry which is preliminary data.</text>
</comment>
<dbReference type="AlphaFoldDB" id="A0A7K3NP51"/>
<feature type="domain" description="Transglycosylase SLT" evidence="4">
    <location>
        <begin position="92"/>
        <end position="189"/>
    </location>
</feature>
<proteinExistence type="inferred from homology"/>
<organism evidence="5 6">
    <name type="scientific">Desulfolutivibrio sulfodismutans</name>
    <dbReference type="NCBI Taxonomy" id="63561"/>
    <lineage>
        <taxon>Bacteria</taxon>
        <taxon>Pseudomonadati</taxon>
        <taxon>Thermodesulfobacteriota</taxon>
        <taxon>Desulfovibrionia</taxon>
        <taxon>Desulfovibrionales</taxon>
        <taxon>Desulfovibrionaceae</taxon>
        <taxon>Desulfolutivibrio</taxon>
    </lineage>
</organism>
<dbReference type="SUPFAM" id="SSF53955">
    <property type="entry name" value="Lysozyme-like"/>
    <property type="match status" value="1"/>
</dbReference>
<sequence length="229" mass="24743">MCVAAAVWAVVWLLPCGAPEVMAAGPKMSSAPSAATEIRGSLVTAPGAGKAAALRESRRGRGGNATQGPVKTTASVPRRYPELVQSGRLIELVNRYSTKHGVDARLVYSLIEQESRFNKMAVSPKGAQGLMQIMPDTQRFLGLSDPFDEEKNIDAGVRYLKAMLDRFQTEVMALAAYNAGPEAVARHNGVPPYDETKDYVLRVVDRYFFLRIKYPSGNIGEIAAAEAGL</sequence>
<reference evidence="5 6" key="1">
    <citation type="submission" date="2020-02" db="EMBL/GenBank/DDBJ databases">
        <title>Comparative genomics of sulfur disproportionating microorganisms.</title>
        <authorList>
            <person name="Ward L.M."/>
            <person name="Bertran E."/>
            <person name="Johnston D.T."/>
        </authorList>
    </citation>
    <scope>NUCLEOTIDE SEQUENCE [LARGE SCALE GENOMIC DNA]</scope>
    <source>
        <strain evidence="5 6">DSM 3696</strain>
    </source>
</reference>
<evidence type="ECO:0000313" key="6">
    <source>
        <dbReference type="Proteomes" id="UP000469724"/>
    </source>
</evidence>